<proteinExistence type="predicted"/>
<reference evidence="2 3" key="1">
    <citation type="journal article" date="2006" name="Proc. Natl. Acad. Sci. U.S.A.">
        <title>Burkholderia xenovorans LB400 harbors a multi-replicon, 9.73-Mbp genome shaped for versatility.</title>
        <authorList>
            <person name="Chain P.S."/>
            <person name="Denef V.J."/>
            <person name="Konstantinidis K.T."/>
            <person name="Vergez L.M."/>
            <person name="Agullo L."/>
            <person name="Reyes V.L."/>
            <person name="Hauser L."/>
            <person name="Cordova M."/>
            <person name="Gomez L."/>
            <person name="Gonzalez M."/>
            <person name="Land M."/>
            <person name="Lao V."/>
            <person name="Larimer F."/>
            <person name="LiPuma J.J."/>
            <person name="Mahenthiralingam E."/>
            <person name="Malfatti S.A."/>
            <person name="Marx C.J."/>
            <person name="Parnell J.J."/>
            <person name="Ramette A."/>
            <person name="Richardson P."/>
            <person name="Seeger M."/>
            <person name="Smith D."/>
            <person name="Spilker T."/>
            <person name="Sul W.J."/>
            <person name="Tsoi T.V."/>
            <person name="Ulrich L.E."/>
            <person name="Zhulin I.B."/>
            <person name="Tiedje J.M."/>
        </authorList>
    </citation>
    <scope>NUCLEOTIDE SEQUENCE [LARGE SCALE GENOMIC DNA]</scope>
    <source>
        <strain evidence="2 3">LB400</strain>
    </source>
</reference>
<feature type="region of interest" description="Disordered" evidence="1">
    <location>
        <begin position="89"/>
        <end position="110"/>
    </location>
</feature>
<keyword evidence="3" id="KW-1185">Reference proteome</keyword>
<dbReference type="Proteomes" id="UP000001817">
    <property type="component" value="Chromosome 3"/>
</dbReference>
<evidence type="ECO:0000313" key="3">
    <source>
        <dbReference type="Proteomes" id="UP000001817"/>
    </source>
</evidence>
<dbReference type="EMBL" id="CP000272">
    <property type="protein sequence ID" value="ABE36674.1"/>
    <property type="molecule type" value="Genomic_DNA"/>
</dbReference>
<name>Q13GW5_PARXL</name>
<accession>Q13GW5</accession>
<dbReference type="AlphaFoldDB" id="Q13GW5"/>
<evidence type="ECO:0000313" key="2">
    <source>
        <dbReference type="EMBL" id="ABE36674.1"/>
    </source>
</evidence>
<organism evidence="2 3">
    <name type="scientific">Paraburkholderia xenovorans (strain LB400)</name>
    <dbReference type="NCBI Taxonomy" id="266265"/>
    <lineage>
        <taxon>Bacteria</taxon>
        <taxon>Pseudomonadati</taxon>
        <taxon>Pseudomonadota</taxon>
        <taxon>Betaproteobacteria</taxon>
        <taxon>Burkholderiales</taxon>
        <taxon>Burkholderiaceae</taxon>
        <taxon>Paraburkholderia</taxon>
    </lineage>
</organism>
<dbReference type="KEGG" id="bxe:Bxe_C0695"/>
<sequence length="110" mass="11666">MGSSAAEGSRRRYAASRNTQRDILKFIMDVRFLSTVIDTAVQGGPPAFLKQTEDSNAKAVPLPVVCIHRIAGGNGHGIKTGNRVPAAQMAAEGAERLTAPPGLVREANQR</sequence>
<gene>
    <name evidence="2" type="ORF">Bxe_C0695</name>
</gene>
<evidence type="ECO:0000256" key="1">
    <source>
        <dbReference type="SAM" id="MobiDB-lite"/>
    </source>
</evidence>
<protein>
    <submittedName>
        <fullName evidence="2">Uncharacterized protein</fullName>
    </submittedName>
</protein>